<protein>
    <submittedName>
        <fullName evidence="1">Histidine kinase</fullName>
    </submittedName>
</protein>
<dbReference type="EMBL" id="CP053661">
    <property type="protein sequence ID" value="QKD81526.1"/>
    <property type="molecule type" value="Genomic_DNA"/>
</dbReference>
<dbReference type="KEGG" id="theu:HPC62_04405"/>
<evidence type="ECO:0000313" key="2">
    <source>
        <dbReference type="Proteomes" id="UP000505210"/>
    </source>
</evidence>
<keyword evidence="2" id="KW-1185">Reference proteome</keyword>
<dbReference type="AlphaFoldDB" id="A0A6M8BBV5"/>
<evidence type="ECO:0000313" key="1">
    <source>
        <dbReference type="EMBL" id="QKD81526.1"/>
    </source>
</evidence>
<keyword evidence="1" id="KW-0808">Transferase</keyword>
<dbReference type="GO" id="GO:0016301">
    <property type="term" value="F:kinase activity"/>
    <property type="evidence" value="ECO:0007669"/>
    <property type="project" value="UniProtKB-KW"/>
</dbReference>
<dbReference type="RefSeq" id="WP_172353922.1">
    <property type="nucleotide sequence ID" value="NZ_CP053661.1"/>
</dbReference>
<sequence>MSATPCHILIEGSPIVIYASRNGTPERLLPILNPFLDTFWQERGLVGEQGDTPACLAAQVIVRLGFEFCEDDFSNLKASTEFDPTVQYLYEIRGDRTLHIWVADEAYRQQPQLGLAGCRELVEQAAPQA</sequence>
<organism evidence="1 2">
    <name type="scientific">Thermoleptolyngbya sichuanensis A183</name>
    <dbReference type="NCBI Taxonomy" id="2737172"/>
    <lineage>
        <taxon>Bacteria</taxon>
        <taxon>Bacillati</taxon>
        <taxon>Cyanobacteriota</taxon>
        <taxon>Cyanophyceae</taxon>
        <taxon>Oculatellales</taxon>
        <taxon>Oculatellaceae</taxon>
        <taxon>Thermoleptolyngbya</taxon>
        <taxon>Thermoleptolyngbya sichuanensis</taxon>
    </lineage>
</organism>
<reference evidence="1 2" key="1">
    <citation type="submission" date="2020-05" db="EMBL/GenBank/DDBJ databases">
        <title>Complete genome sequence of of a novel Thermoleptolyngbya strain isolated from hot springs of Ganzi, Sichuan China.</title>
        <authorList>
            <person name="Tang J."/>
            <person name="Daroch M."/>
            <person name="Li L."/>
            <person name="Waleron K."/>
            <person name="Waleron M."/>
            <person name="Waleron M."/>
        </authorList>
    </citation>
    <scope>NUCLEOTIDE SEQUENCE [LARGE SCALE GENOMIC DNA]</scope>
    <source>
        <strain evidence="1 2">PKUAC-SCTA183</strain>
    </source>
</reference>
<keyword evidence="1" id="KW-0418">Kinase</keyword>
<name>A0A6M8BBV5_9CYAN</name>
<proteinExistence type="predicted"/>
<dbReference type="Proteomes" id="UP000505210">
    <property type="component" value="Chromosome"/>
</dbReference>
<accession>A0A6M8BBV5</accession>
<gene>
    <name evidence="1" type="ORF">HPC62_04405</name>
</gene>